<dbReference type="PANTHER" id="PTHR35335">
    <property type="entry name" value="UPF0716 PROTEIN FXSA"/>
    <property type="match status" value="1"/>
</dbReference>
<feature type="transmembrane region" description="Helical" evidence="2">
    <location>
        <begin position="123"/>
        <end position="143"/>
    </location>
</feature>
<dbReference type="GO" id="GO:0016020">
    <property type="term" value="C:membrane"/>
    <property type="evidence" value="ECO:0007669"/>
    <property type="project" value="InterPro"/>
</dbReference>
<keyword evidence="2" id="KW-1133">Transmembrane helix</keyword>
<dbReference type="Pfam" id="PF04186">
    <property type="entry name" value="FxsA"/>
    <property type="match status" value="1"/>
</dbReference>
<gene>
    <name evidence="3" type="ORF">B4N89_02230</name>
</gene>
<dbReference type="Proteomes" id="UP000190037">
    <property type="component" value="Unassembled WGS sequence"/>
</dbReference>
<accession>A0A1T3NSX9</accession>
<keyword evidence="2" id="KW-0472">Membrane</keyword>
<evidence type="ECO:0000313" key="4">
    <source>
        <dbReference type="Proteomes" id="UP000190037"/>
    </source>
</evidence>
<feature type="compositionally biased region" description="Pro residues" evidence="1">
    <location>
        <begin position="1"/>
        <end position="26"/>
    </location>
</feature>
<dbReference type="STRING" id="159449.B4N89_02230"/>
<sequence>MGPRTPPPPRATPTPPPPPAPPPVPPRRGRDLVSTALRRAVKLLPIVALPLAEIYVITLVGGAIGAGETFLLILAGIVAGSLVIRYEGRRVLNRLRALGERAQREGRSDPVEIAAQGKEATKAAADAGVVILGGVLLIIPGFISDALGLLCVLPFTRPLVRRLIGTVVAAKVAGSARLSGMTRQARIHRPDGKVIQGEVIDPDPRRDDEPPPPPRPLP</sequence>
<dbReference type="InterPro" id="IPR007313">
    <property type="entry name" value="FxsA"/>
</dbReference>
<protein>
    <recommendedName>
        <fullName evidence="5">FxsA protein</fullName>
    </recommendedName>
</protein>
<organism evidence="3 4">
    <name type="scientific">Embleya scabrispora</name>
    <dbReference type="NCBI Taxonomy" id="159449"/>
    <lineage>
        <taxon>Bacteria</taxon>
        <taxon>Bacillati</taxon>
        <taxon>Actinomycetota</taxon>
        <taxon>Actinomycetes</taxon>
        <taxon>Kitasatosporales</taxon>
        <taxon>Streptomycetaceae</taxon>
        <taxon>Embleya</taxon>
    </lineage>
</organism>
<evidence type="ECO:0000313" key="3">
    <source>
        <dbReference type="EMBL" id="OPC79918.1"/>
    </source>
</evidence>
<dbReference type="AlphaFoldDB" id="A0A1T3NSX9"/>
<evidence type="ECO:0000256" key="2">
    <source>
        <dbReference type="SAM" id="Phobius"/>
    </source>
</evidence>
<feature type="transmembrane region" description="Helical" evidence="2">
    <location>
        <begin position="70"/>
        <end position="86"/>
    </location>
</feature>
<keyword evidence="4" id="KW-1185">Reference proteome</keyword>
<proteinExistence type="predicted"/>
<dbReference type="NCBIfam" id="NF008528">
    <property type="entry name" value="PRK11463.1-2"/>
    <property type="match status" value="1"/>
</dbReference>
<keyword evidence="2" id="KW-0812">Transmembrane</keyword>
<name>A0A1T3NSX9_9ACTN</name>
<feature type="region of interest" description="Disordered" evidence="1">
    <location>
        <begin position="191"/>
        <end position="218"/>
    </location>
</feature>
<reference evidence="3 4" key="1">
    <citation type="submission" date="2017-03" db="EMBL/GenBank/DDBJ databases">
        <title>Draft genome sequence of Streptomyces scabrisporus NF3, endophyte isolated from Amphipterygium adstringens.</title>
        <authorList>
            <person name="Vazquez M."/>
            <person name="Ceapa C.D."/>
            <person name="Rodriguez Luna D."/>
            <person name="Sanchez Esquivel S."/>
        </authorList>
    </citation>
    <scope>NUCLEOTIDE SEQUENCE [LARGE SCALE GENOMIC DNA]</scope>
    <source>
        <strain evidence="3 4">NF3</strain>
    </source>
</reference>
<feature type="region of interest" description="Disordered" evidence="1">
    <location>
        <begin position="1"/>
        <end position="30"/>
    </location>
</feature>
<dbReference type="EMBL" id="MWQN01000001">
    <property type="protein sequence ID" value="OPC79918.1"/>
    <property type="molecule type" value="Genomic_DNA"/>
</dbReference>
<dbReference type="PANTHER" id="PTHR35335:SF1">
    <property type="entry name" value="UPF0716 PROTEIN FXSA"/>
    <property type="match status" value="1"/>
</dbReference>
<evidence type="ECO:0000256" key="1">
    <source>
        <dbReference type="SAM" id="MobiDB-lite"/>
    </source>
</evidence>
<evidence type="ECO:0008006" key="5">
    <source>
        <dbReference type="Google" id="ProtNLM"/>
    </source>
</evidence>
<comment type="caution">
    <text evidence="3">The sequence shown here is derived from an EMBL/GenBank/DDBJ whole genome shotgun (WGS) entry which is preliminary data.</text>
</comment>
<feature type="transmembrane region" description="Helical" evidence="2">
    <location>
        <begin position="43"/>
        <end position="64"/>
    </location>
</feature>